<proteinExistence type="predicted"/>
<reference evidence="2" key="1">
    <citation type="submission" date="2014-11" db="EMBL/GenBank/DDBJ databases">
        <authorList>
            <person name="Amaro Gonzalez C."/>
        </authorList>
    </citation>
    <scope>NUCLEOTIDE SEQUENCE</scope>
</reference>
<dbReference type="EMBL" id="GBXM01056683">
    <property type="protein sequence ID" value="JAH51894.1"/>
    <property type="molecule type" value="Transcribed_RNA"/>
</dbReference>
<dbReference type="AlphaFoldDB" id="A0A0E9TDZ2"/>
<organism evidence="2">
    <name type="scientific">Anguilla anguilla</name>
    <name type="common">European freshwater eel</name>
    <name type="synonym">Muraena anguilla</name>
    <dbReference type="NCBI Taxonomy" id="7936"/>
    <lineage>
        <taxon>Eukaryota</taxon>
        <taxon>Metazoa</taxon>
        <taxon>Chordata</taxon>
        <taxon>Craniata</taxon>
        <taxon>Vertebrata</taxon>
        <taxon>Euteleostomi</taxon>
        <taxon>Actinopterygii</taxon>
        <taxon>Neopterygii</taxon>
        <taxon>Teleostei</taxon>
        <taxon>Anguilliformes</taxon>
        <taxon>Anguillidae</taxon>
        <taxon>Anguilla</taxon>
    </lineage>
</organism>
<feature type="compositionally biased region" description="Basic and acidic residues" evidence="1">
    <location>
        <begin position="1"/>
        <end position="12"/>
    </location>
</feature>
<reference evidence="2" key="2">
    <citation type="journal article" date="2015" name="Fish Shellfish Immunol.">
        <title>Early steps in the European eel (Anguilla anguilla)-Vibrio vulnificus interaction in the gills: Role of the RtxA13 toxin.</title>
        <authorList>
            <person name="Callol A."/>
            <person name="Pajuelo D."/>
            <person name="Ebbesson L."/>
            <person name="Teles M."/>
            <person name="MacKenzie S."/>
            <person name="Amaro C."/>
        </authorList>
    </citation>
    <scope>NUCLEOTIDE SEQUENCE</scope>
</reference>
<evidence type="ECO:0000313" key="2">
    <source>
        <dbReference type="EMBL" id="JAH51894.1"/>
    </source>
</evidence>
<name>A0A0E9TDZ2_ANGAN</name>
<feature type="region of interest" description="Disordered" evidence="1">
    <location>
        <begin position="1"/>
        <end position="29"/>
    </location>
</feature>
<evidence type="ECO:0000256" key="1">
    <source>
        <dbReference type="SAM" id="MobiDB-lite"/>
    </source>
</evidence>
<sequence length="29" mass="3419">MTKSQKHPEKSVVRPSQVRPQPHVYCNKE</sequence>
<protein>
    <submittedName>
        <fullName evidence="2">Uncharacterized protein</fullName>
    </submittedName>
</protein>
<accession>A0A0E9TDZ2</accession>